<dbReference type="InterPro" id="IPR013740">
    <property type="entry name" value="Redoxin"/>
</dbReference>
<name>A0A418Y774_9BURK</name>
<dbReference type="EMBL" id="QYUP01000021">
    <property type="protein sequence ID" value="RJG25801.1"/>
    <property type="molecule type" value="Genomic_DNA"/>
</dbReference>
<feature type="transmembrane region" description="Helical" evidence="1">
    <location>
        <begin position="109"/>
        <end position="129"/>
    </location>
</feature>
<feature type="domain" description="Thioredoxin" evidence="2">
    <location>
        <begin position="131"/>
        <end position="269"/>
    </location>
</feature>
<dbReference type="CDD" id="cd02966">
    <property type="entry name" value="TlpA_like_family"/>
    <property type="match status" value="1"/>
</dbReference>
<feature type="transmembrane region" description="Helical" evidence="1">
    <location>
        <begin position="12"/>
        <end position="31"/>
    </location>
</feature>
<comment type="caution">
    <text evidence="3">The sequence shown here is derived from an EMBL/GenBank/DDBJ whole genome shotgun (WGS) entry which is preliminary data.</text>
</comment>
<reference evidence="3 4" key="1">
    <citation type="submission" date="2018-09" db="EMBL/GenBank/DDBJ databases">
        <authorList>
            <person name="Zhu H."/>
        </authorList>
    </citation>
    <scope>NUCLEOTIDE SEQUENCE [LARGE SCALE GENOMIC DNA]</scope>
    <source>
        <strain evidence="3 4">K1S02-61</strain>
    </source>
</reference>
<dbReference type="Proteomes" id="UP000284006">
    <property type="component" value="Unassembled WGS sequence"/>
</dbReference>
<proteinExistence type="predicted"/>
<dbReference type="Gene3D" id="3.40.30.10">
    <property type="entry name" value="Glutaredoxin"/>
    <property type="match status" value="1"/>
</dbReference>
<feature type="transmembrane region" description="Helical" evidence="1">
    <location>
        <begin position="80"/>
        <end position="97"/>
    </location>
</feature>
<sequence>MDTFNLGPLSIQASHLLMLLSLLTAAGAGQVAGLRSKVSIAPLLTDMVLVGLVTGRVAFVVAWFEQYRNAPLTILDIRDGGFHAWAVIGSALAYGAWRAMRHENLRNPLAAGVLAGALAWFMSGGPASMQVQSDKSIPAVTLTTLDGAAVALPGLARGRPAVINLWATWCPPCIREMPVLAAAQQRDMGIAFVFANQGESAEAVAGFLRARELKLDNVLLDPQSATARAVGSSGMPTTLFFDAGGQLVDAHLGAVSDASLAEKLAKIRNTRPALTRDNRD</sequence>
<feature type="transmembrane region" description="Helical" evidence="1">
    <location>
        <begin position="43"/>
        <end position="64"/>
    </location>
</feature>
<keyword evidence="1" id="KW-1133">Transmembrane helix</keyword>
<keyword evidence="1" id="KW-0812">Transmembrane</keyword>
<keyword evidence="4" id="KW-1185">Reference proteome</keyword>
<dbReference type="PROSITE" id="PS51352">
    <property type="entry name" value="THIOREDOXIN_2"/>
    <property type="match status" value="1"/>
</dbReference>
<dbReference type="InterPro" id="IPR013766">
    <property type="entry name" value="Thioredoxin_domain"/>
</dbReference>
<organism evidence="3 4">
    <name type="scientific">Massilia cavernae</name>
    <dbReference type="NCBI Taxonomy" id="2320864"/>
    <lineage>
        <taxon>Bacteria</taxon>
        <taxon>Pseudomonadati</taxon>
        <taxon>Pseudomonadota</taxon>
        <taxon>Betaproteobacteria</taxon>
        <taxon>Burkholderiales</taxon>
        <taxon>Oxalobacteraceae</taxon>
        <taxon>Telluria group</taxon>
        <taxon>Massilia</taxon>
    </lineage>
</organism>
<dbReference type="Pfam" id="PF08534">
    <property type="entry name" value="Redoxin"/>
    <property type="match status" value="1"/>
</dbReference>
<dbReference type="GO" id="GO:0016491">
    <property type="term" value="F:oxidoreductase activity"/>
    <property type="evidence" value="ECO:0007669"/>
    <property type="project" value="InterPro"/>
</dbReference>
<dbReference type="InterPro" id="IPR036249">
    <property type="entry name" value="Thioredoxin-like_sf"/>
</dbReference>
<dbReference type="OrthoDB" id="9811352at2"/>
<evidence type="ECO:0000259" key="2">
    <source>
        <dbReference type="PROSITE" id="PS51352"/>
    </source>
</evidence>
<evidence type="ECO:0000256" key="1">
    <source>
        <dbReference type="SAM" id="Phobius"/>
    </source>
</evidence>
<dbReference type="InterPro" id="IPR050553">
    <property type="entry name" value="Thioredoxin_ResA/DsbE_sf"/>
</dbReference>
<dbReference type="AlphaFoldDB" id="A0A418Y774"/>
<keyword evidence="1" id="KW-0472">Membrane</keyword>
<evidence type="ECO:0000313" key="3">
    <source>
        <dbReference type="EMBL" id="RJG25801.1"/>
    </source>
</evidence>
<dbReference type="PANTHER" id="PTHR42852:SF18">
    <property type="entry name" value="CHROMOSOME UNDETERMINED SCAFFOLD_47, WHOLE GENOME SHOTGUN SEQUENCE"/>
    <property type="match status" value="1"/>
</dbReference>
<protein>
    <submittedName>
        <fullName evidence="3">TlpA family protein disulfide reductase</fullName>
    </submittedName>
</protein>
<dbReference type="RefSeq" id="WP_119809332.1">
    <property type="nucleotide sequence ID" value="NZ_QYUP01000021.1"/>
</dbReference>
<gene>
    <name evidence="3" type="ORF">D3872_02550</name>
</gene>
<evidence type="ECO:0000313" key="4">
    <source>
        <dbReference type="Proteomes" id="UP000284006"/>
    </source>
</evidence>
<accession>A0A418Y774</accession>
<dbReference type="SUPFAM" id="SSF52833">
    <property type="entry name" value="Thioredoxin-like"/>
    <property type="match status" value="1"/>
</dbReference>
<dbReference type="PANTHER" id="PTHR42852">
    <property type="entry name" value="THIOL:DISULFIDE INTERCHANGE PROTEIN DSBE"/>
    <property type="match status" value="1"/>
</dbReference>